<evidence type="ECO:0000313" key="15">
    <source>
        <dbReference type="EMBL" id="GAA4852286.1"/>
    </source>
</evidence>
<evidence type="ECO:0000256" key="13">
    <source>
        <dbReference type="SAM" id="Coils"/>
    </source>
</evidence>
<feature type="coiled-coil region" evidence="13">
    <location>
        <begin position="3"/>
        <end position="57"/>
    </location>
</feature>
<reference evidence="16" key="1">
    <citation type="journal article" date="2019" name="Int. J. Syst. Evol. Microbiol.">
        <title>The Global Catalogue of Microorganisms (GCM) 10K type strain sequencing project: providing services to taxonomists for standard genome sequencing and annotation.</title>
        <authorList>
            <consortium name="The Broad Institute Genomics Platform"/>
            <consortium name="The Broad Institute Genome Sequencing Center for Infectious Disease"/>
            <person name="Wu L."/>
            <person name="Ma J."/>
        </authorList>
    </citation>
    <scope>NUCLEOTIDE SEQUENCE [LARGE SCALE GENOMIC DNA]</scope>
    <source>
        <strain evidence="16">JCM 18326</strain>
    </source>
</reference>
<dbReference type="InterPro" id="IPR003583">
    <property type="entry name" value="Hlx-hairpin-Hlx_DNA-bd_motif"/>
</dbReference>
<organism evidence="15 16">
    <name type="scientific">Algivirga pacifica</name>
    <dbReference type="NCBI Taxonomy" id="1162670"/>
    <lineage>
        <taxon>Bacteria</taxon>
        <taxon>Pseudomonadati</taxon>
        <taxon>Bacteroidota</taxon>
        <taxon>Cytophagia</taxon>
        <taxon>Cytophagales</taxon>
        <taxon>Flammeovirgaceae</taxon>
        <taxon>Algivirga</taxon>
    </lineage>
</organism>
<dbReference type="PIRSF" id="PIRSF001604">
    <property type="entry name" value="LigA"/>
    <property type="match status" value="1"/>
</dbReference>
<dbReference type="Pfam" id="PF01653">
    <property type="entry name" value="DNA_ligase_aden"/>
    <property type="match status" value="1"/>
</dbReference>
<feature type="binding site" evidence="11">
    <location>
        <position position="299"/>
    </location>
    <ligand>
        <name>NAD(+)</name>
        <dbReference type="ChEBI" id="CHEBI:57540"/>
    </ligand>
</feature>
<feature type="binding site" evidence="11">
    <location>
        <position position="417"/>
    </location>
    <ligand>
        <name>Zn(2+)</name>
        <dbReference type="ChEBI" id="CHEBI:29105"/>
    </ligand>
</feature>
<dbReference type="Gene3D" id="1.10.150.20">
    <property type="entry name" value="5' to 3' exonuclease, C-terminal subdomain"/>
    <property type="match status" value="2"/>
</dbReference>
<comment type="catalytic activity">
    <reaction evidence="10 11 12">
        <text>NAD(+) + (deoxyribonucleotide)n-3'-hydroxyl + 5'-phospho-(deoxyribonucleotide)m = (deoxyribonucleotide)n+m + AMP + beta-nicotinamide D-nucleotide.</text>
        <dbReference type="EC" id="6.5.1.2"/>
    </reaction>
</comment>
<dbReference type="InterPro" id="IPR041663">
    <property type="entry name" value="DisA/LigA_HHH"/>
</dbReference>
<evidence type="ECO:0000256" key="5">
    <source>
        <dbReference type="ARBA" id="ARBA00022763"/>
    </source>
</evidence>
<dbReference type="NCBIfam" id="NF005932">
    <property type="entry name" value="PRK07956.1"/>
    <property type="match status" value="1"/>
</dbReference>
<evidence type="ECO:0000256" key="1">
    <source>
        <dbReference type="ARBA" id="ARBA00004067"/>
    </source>
</evidence>
<comment type="caution">
    <text evidence="15">The sequence shown here is derived from an EMBL/GenBank/DDBJ whole genome shotgun (WGS) entry which is preliminary data.</text>
</comment>
<feature type="binding site" evidence="11">
    <location>
        <position position="174"/>
    </location>
    <ligand>
        <name>NAD(+)</name>
        <dbReference type="ChEBI" id="CHEBI:57540"/>
    </ligand>
</feature>
<dbReference type="InterPro" id="IPR001357">
    <property type="entry name" value="BRCT_dom"/>
</dbReference>
<name>A0ABP9DM20_9BACT</name>
<dbReference type="Gene3D" id="3.30.470.30">
    <property type="entry name" value="DNA ligase/mRNA capping enzyme"/>
    <property type="match status" value="1"/>
</dbReference>
<dbReference type="CDD" id="cd00114">
    <property type="entry name" value="LIGANc"/>
    <property type="match status" value="1"/>
</dbReference>
<accession>A0ABP9DM20</accession>
<dbReference type="Pfam" id="PF12826">
    <property type="entry name" value="HHH_2"/>
    <property type="match status" value="1"/>
</dbReference>
<comment type="cofactor">
    <cofactor evidence="11">
        <name>Mg(2+)</name>
        <dbReference type="ChEBI" id="CHEBI:18420"/>
    </cofactor>
    <cofactor evidence="11">
        <name>Mn(2+)</name>
        <dbReference type="ChEBI" id="CHEBI:29035"/>
    </cofactor>
</comment>
<dbReference type="Pfam" id="PF00533">
    <property type="entry name" value="BRCT"/>
    <property type="match status" value="1"/>
</dbReference>
<dbReference type="SUPFAM" id="SSF56091">
    <property type="entry name" value="DNA ligase/mRNA capping enzyme, catalytic domain"/>
    <property type="match status" value="1"/>
</dbReference>
<dbReference type="InterPro" id="IPR004149">
    <property type="entry name" value="Znf_DNAligase_C4"/>
</dbReference>
<dbReference type="InterPro" id="IPR033136">
    <property type="entry name" value="DNA_ligase_CS"/>
</dbReference>
<feature type="binding site" evidence="11">
    <location>
        <begin position="34"/>
        <end position="38"/>
    </location>
    <ligand>
        <name>NAD(+)</name>
        <dbReference type="ChEBI" id="CHEBI:57540"/>
    </ligand>
</feature>
<dbReference type="InterPro" id="IPR018239">
    <property type="entry name" value="DNA_ligase_AS"/>
</dbReference>
<gene>
    <name evidence="11 15" type="primary">ligA</name>
    <name evidence="15" type="ORF">GCM10023331_40970</name>
</gene>
<dbReference type="InterPro" id="IPR001679">
    <property type="entry name" value="DNA_ligase"/>
</dbReference>
<keyword evidence="4 11" id="KW-0479">Metal-binding</keyword>
<keyword evidence="8 11" id="KW-0520">NAD</keyword>
<keyword evidence="2 11" id="KW-0436">Ligase</keyword>
<sequence length="682" mass="76898">MTAEEAKKKIAALTEQINHYNHQYYVNAISEVTDYEFDMLLKELEQLEEEHPTLKQEDSPTQRVGGTITKNFETVAHTYPMLSLSNSYNEEDLYEFDQRVQKGLEGEEYEYVCELKFDGVALSLTYKNGILKRGVTRGDGAQGDDITANIKTVRTIPLKAQGKDVPDFFEVRAEGFMSRASFDRINNDIAEENIRREQEGKKHLNMLANPRNAAAGTFKMQDSSVVASRQLDCYVYAYMSENDPVEKHEEALQKLKEWGFNVSPSYQRCRNMDEVIAYIKKWEEKRFELPLDTDGVVIKVNHIKQQKELGSTAKSPRWAIAYKYKAESATTALESITYQVGRTGAVTPVANLAPVQLAGTVVKRASLHNANEIERLDLHEGDQVFVEKGGEIIPKVTGVDLSQRLKDAKPFEFIHACPSCGTALERKEGEAAYYCPNELGCLPQVKGRIEHFVARKAMNIDSLGSERIEQMLEVGLIKDATDLYSLRKVDLIAKLEKFKDKSAEKMVAGIDASKEIPFSRVLFAIGIRFVGATVAEKLATHFRSLEALSKADRETLINVPEIGEKIADSILAFFQDPKQQAFIEKLKQTGVQLEMPEQEEATVEEAIFEGQTFVVSGVFQDYSRDELKKLIQRYGGKVVSSISKKLNYLVAGDKMGPSKKEKAEKLEVRIVSEQEFKDMLPL</sequence>
<dbReference type="SUPFAM" id="SSF52113">
    <property type="entry name" value="BRCT domain"/>
    <property type="match status" value="1"/>
</dbReference>
<dbReference type="PROSITE" id="PS01056">
    <property type="entry name" value="DNA_LIGASE_N2"/>
    <property type="match status" value="1"/>
</dbReference>
<feature type="binding site" evidence="11">
    <location>
        <position position="435"/>
    </location>
    <ligand>
        <name>Zn(2+)</name>
        <dbReference type="ChEBI" id="CHEBI:29105"/>
    </ligand>
</feature>
<proteinExistence type="inferred from homology"/>
<dbReference type="InterPro" id="IPR013840">
    <property type="entry name" value="DNAligase_N"/>
</dbReference>
<keyword evidence="9 11" id="KW-0234">DNA repair</keyword>
<dbReference type="SMART" id="SM00292">
    <property type="entry name" value="BRCT"/>
    <property type="match status" value="1"/>
</dbReference>
<dbReference type="InterPro" id="IPR010994">
    <property type="entry name" value="RuvA_2-like"/>
</dbReference>
<dbReference type="Gene3D" id="3.40.50.10190">
    <property type="entry name" value="BRCT domain"/>
    <property type="match status" value="1"/>
</dbReference>
<keyword evidence="7 11" id="KW-0460">Magnesium</keyword>
<keyword evidence="11" id="KW-0464">Manganese</keyword>
<dbReference type="Proteomes" id="UP001500298">
    <property type="component" value="Unassembled WGS sequence"/>
</dbReference>
<feature type="binding site" evidence="11">
    <location>
        <position position="114"/>
    </location>
    <ligand>
        <name>NAD(+)</name>
        <dbReference type="ChEBI" id="CHEBI:57540"/>
    </ligand>
</feature>
<evidence type="ECO:0000256" key="4">
    <source>
        <dbReference type="ARBA" id="ARBA00022723"/>
    </source>
</evidence>
<dbReference type="EMBL" id="BAABJX010000071">
    <property type="protein sequence ID" value="GAA4852286.1"/>
    <property type="molecule type" value="Genomic_DNA"/>
</dbReference>
<dbReference type="GO" id="GO:0016874">
    <property type="term" value="F:ligase activity"/>
    <property type="evidence" value="ECO:0007669"/>
    <property type="project" value="UniProtKB-KW"/>
</dbReference>
<keyword evidence="3 11" id="KW-0235">DNA replication</keyword>
<evidence type="ECO:0000256" key="8">
    <source>
        <dbReference type="ARBA" id="ARBA00023027"/>
    </source>
</evidence>
<feature type="binding site" evidence="11">
    <location>
        <position position="323"/>
    </location>
    <ligand>
        <name>NAD(+)</name>
        <dbReference type="ChEBI" id="CHEBI:57540"/>
    </ligand>
</feature>
<feature type="binding site" evidence="11">
    <location>
        <begin position="83"/>
        <end position="84"/>
    </location>
    <ligand>
        <name>NAD(+)</name>
        <dbReference type="ChEBI" id="CHEBI:57540"/>
    </ligand>
</feature>
<feature type="domain" description="BRCT" evidence="14">
    <location>
        <begin position="603"/>
        <end position="682"/>
    </location>
</feature>
<dbReference type="Pfam" id="PF03119">
    <property type="entry name" value="DNA_ligase_ZBD"/>
    <property type="match status" value="1"/>
</dbReference>
<dbReference type="SMART" id="SM00532">
    <property type="entry name" value="LIGANc"/>
    <property type="match status" value="1"/>
</dbReference>
<keyword evidence="13" id="KW-0175">Coiled coil</keyword>
<dbReference type="PROSITE" id="PS01055">
    <property type="entry name" value="DNA_LIGASE_N1"/>
    <property type="match status" value="1"/>
</dbReference>
<dbReference type="HAMAP" id="MF_01588">
    <property type="entry name" value="DNA_ligase_A"/>
    <property type="match status" value="1"/>
</dbReference>
<dbReference type="PANTHER" id="PTHR23389">
    <property type="entry name" value="CHROMOSOME TRANSMISSION FIDELITY FACTOR 18"/>
    <property type="match status" value="1"/>
</dbReference>
<feature type="binding site" evidence="11">
    <location>
        <position position="137"/>
    </location>
    <ligand>
        <name>NAD(+)</name>
        <dbReference type="ChEBI" id="CHEBI:57540"/>
    </ligand>
</feature>
<dbReference type="Gene3D" id="2.40.50.140">
    <property type="entry name" value="Nucleic acid-binding proteins"/>
    <property type="match status" value="1"/>
</dbReference>
<comment type="function">
    <text evidence="1 11">DNA ligase that catalyzes the formation of phosphodiester linkages between 5'-phosphoryl and 3'-hydroxyl groups in double-stranded DNA using NAD as a coenzyme and as the energy source for the reaction. It is essential for DNA replication and repair of damaged DNA.</text>
</comment>
<dbReference type="EC" id="6.5.1.2" evidence="11 12"/>
<dbReference type="Pfam" id="PF03120">
    <property type="entry name" value="OB_DNA_ligase"/>
    <property type="match status" value="1"/>
</dbReference>
<dbReference type="InterPro" id="IPR004150">
    <property type="entry name" value="NAD_DNA_ligase_OB"/>
</dbReference>
<keyword evidence="6 11" id="KW-0862">Zinc</keyword>
<keyword evidence="16" id="KW-1185">Reference proteome</keyword>
<evidence type="ECO:0000256" key="2">
    <source>
        <dbReference type="ARBA" id="ARBA00022598"/>
    </source>
</evidence>
<dbReference type="PANTHER" id="PTHR23389:SF9">
    <property type="entry name" value="DNA LIGASE"/>
    <property type="match status" value="1"/>
</dbReference>
<dbReference type="RefSeq" id="WP_345375291.1">
    <property type="nucleotide sequence ID" value="NZ_BAABJX010000071.1"/>
</dbReference>
<evidence type="ECO:0000256" key="3">
    <source>
        <dbReference type="ARBA" id="ARBA00022705"/>
    </source>
</evidence>
<dbReference type="SUPFAM" id="SSF50249">
    <property type="entry name" value="Nucleic acid-binding proteins"/>
    <property type="match status" value="1"/>
</dbReference>
<dbReference type="InterPro" id="IPR012340">
    <property type="entry name" value="NA-bd_OB-fold"/>
</dbReference>
<dbReference type="SUPFAM" id="SSF47781">
    <property type="entry name" value="RuvA domain 2-like"/>
    <property type="match status" value="1"/>
</dbReference>
<dbReference type="Gene3D" id="1.10.287.610">
    <property type="entry name" value="Helix hairpin bin"/>
    <property type="match status" value="1"/>
</dbReference>
<dbReference type="CDD" id="cd17748">
    <property type="entry name" value="BRCT_DNA_ligase_like"/>
    <property type="match status" value="1"/>
</dbReference>
<dbReference type="InterPro" id="IPR036420">
    <property type="entry name" value="BRCT_dom_sf"/>
</dbReference>
<dbReference type="Gene3D" id="6.20.10.30">
    <property type="match status" value="1"/>
</dbReference>
<evidence type="ECO:0000259" key="14">
    <source>
        <dbReference type="PROSITE" id="PS50172"/>
    </source>
</evidence>
<evidence type="ECO:0000256" key="10">
    <source>
        <dbReference type="ARBA" id="ARBA00034005"/>
    </source>
</evidence>
<evidence type="ECO:0000256" key="12">
    <source>
        <dbReference type="RuleBase" id="RU000618"/>
    </source>
</evidence>
<feature type="binding site" evidence="11">
    <location>
        <position position="441"/>
    </location>
    <ligand>
        <name>Zn(2+)</name>
        <dbReference type="ChEBI" id="CHEBI:29105"/>
    </ligand>
</feature>
<dbReference type="NCBIfam" id="TIGR00575">
    <property type="entry name" value="dnlj"/>
    <property type="match status" value="1"/>
</dbReference>
<evidence type="ECO:0000256" key="6">
    <source>
        <dbReference type="ARBA" id="ARBA00022833"/>
    </source>
</evidence>
<keyword evidence="5 11" id="KW-0227">DNA damage</keyword>
<dbReference type="InterPro" id="IPR013839">
    <property type="entry name" value="DNAligase_adenylation"/>
</dbReference>
<feature type="binding site" evidence="11">
    <location>
        <position position="420"/>
    </location>
    <ligand>
        <name>Zn(2+)</name>
        <dbReference type="ChEBI" id="CHEBI:29105"/>
    </ligand>
</feature>
<comment type="similarity">
    <text evidence="11">Belongs to the NAD-dependent DNA ligase family. LigA subfamily.</text>
</comment>
<evidence type="ECO:0000313" key="16">
    <source>
        <dbReference type="Proteomes" id="UP001500298"/>
    </source>
</evidence>
<evidence type="ECO:0000256" key="9">
    <source>
        <dbReference type="ARBA" id="ARBA00023204"/>
    </source>
</evidence>
<dbReference type="SMART" id="SM00278">
    <property type="entry name" value="HhH1"/>
    <property type="match status" value="3"/>
</dbReference>
<evidence type="ECO:0000256" key="7">
    <source>
        <dbReference type="ARBA" id="ARBA00022842"/>
    </source>
</evidence>
<protein>
    <recommendedName>
        <fullName evidence="11 12">DNA ligase</fullName>
        <ecNumber evidence="11 12">6.5.1.2</ecNumber>
    </recommendedName>
    <alternativeName>
        <fullName evidence="11">Polydeoxyribonucleotide synthase [NAD(+)]</fullName>
    </alternativeName>
</protein>
<dbReference type="PROSITE" id="PS50172">
    <property type="entry name" value="BRCT"/>
    <property type="match status" value="1"/>
</dbReference>
<feature type="active site" description="N6-AMP-lysine intermediate" evidence="11">
    <location>
        <position position="116"/>
    </location>
</feature>
<evidence type="ECO:0000256" key="11">
    <source>
        <dbReference type="HAMAP-Rule" id="MF_01588"/>
    </source>
</evidence>